<dbReference type="AlphaFoldDB" id="A0A813D967"/>
<proteinExistence type="predicted"/>
<protein>
    <submittedName>
        <fullName evidence="1">Uncharacterized protein</fullName>
    </submittedName>
</protein>
<sequence length="50" mass="5727">QRQLWRLPRRLGYAPGHRRYDQGPCAAAAGLCHGVERRPRAEERESVRGS</sequence>
<name>A0A813D967_POLGL</name>
<dbReference type="EMBL" id="CAJNNV010001009">
    <property type="protein sequence ID" value="CAE8584095.1"/>
    <property type="molecule type" value="Genomic_DNA"/>
</dbReference>
<feature type="non-terminal residue" evidence="1">
    <location>
        <position position="1"/>
    </location>
</feature>
<evidence type="ECO:0000313" key="1">
    <source>
        <dbReference type="EMBL" id="CAE8584095.1"/>
    </source>
</evidence>
<evidence type="ECO:0000313" key="2">
    <source>
        <dbReference type="Proteomes" id="UP000654075"/>
    </source>
</evidence>
<dbReference type="Proteomes" id="UP000654075">
    <property type="component" value="Unassembled WGS sequence"/>
</dbReference>
<gene>
    <name evidence="1" type="ORF">PGLA1383_LOCUS3038</name>
</gene>
<accession>A0A813D967</accession>
<reference evidence="1" key="1">
    <citation type="submission" date="2021-02" db="EMBL/GenBank/DDBJ databases">
        <authorList>
            <person name="Dougan E. K."/>
            <person name="Rhodes N."/>
            <person name="Thang M."/>
            <person name="Chan C."/>
        </authorList>
    </citation>
    <scope>NUCLEOTIDE SEQUENCE</scope>
</reference>
<comment type="caution">
    <text evidence="1">The sequence shown here is derived from an EMBL/GenBank/DDBJ whole genome shotgun (WGS) entry which is preliminary data.</text>
</comment>
<organism evidence="1 2">
    <name type="scientific">Polarella glacialis</name>
    <name type="common">Dinoflagellate</name>
    <dbReference type="NCBI Taxonomy" id="89957"/>
    <lineage>
        <taxon>Eukaryota</taxon>
        <taxon>Sar</taxon>
        <taxon>Alveolata</taxon>
        <taxon>Dinophyceae</taxon>
        <taxon>Suessiales</taxon>
        <taxon>Suessiaceae</taxon>
        <taxon>Polarella</taxon>
    </lineage>
</organism>
<keyword evidence="2" id="KW-1185">Reference proteome</keyword>